<keyword evidence="3" id="KW-1133">Transmembrane helix</keyword>
<dbReference type="OrthoDB" id="5984008at2759"/>
<accession>A0A4Y2ACT0</accession>
<keyword evidence="6" id="KW-0675">Receptor</keyword>
<organism evidence="6 7">
    <name type="scientific">Araneus ventricosus</name>
    <name type="common">Orbweaver spider</name>
    <name type="synonym">Epeira ventricosa</name>
    <dbReference type="NCBI Taxonomy" id="182803"/>
    <lineage>
        <taxon>Eukaryota</taxon>
        <taxon>Metazoa</taxon>
        <taxon>Ecdysozoa</taxon>
        <taxon>Arthropoda</taxon>
        <taxon>Chelicerata</taxon>
        <taxon>Arachnida</taxon>
        <taxon>Araneae</taxon>
        <taxon>Araneomorphae</taxon>
        <taxon>Entelegynae</taxon>
        <taxon>Araneoidea</taxon>
        <taxon>Araneidae</taxon>
        <taxon>Araneus</taxon>
    </lineage>
</organism>
<dbReference type="EMBL" id="BGPR01000013">
    <property type="protein sequence ID" value="GBL77663.1"/>
    <property type="molecule type" value="Genomic_DNA"/>
</dbReference>
<dbReference type="Gene3D" id="3.40.50.2300">
    <property type="match status" value="2"/>
</dbReference>
<evidence type="ECO:0000313" key="6">
    <source>
        <dbReference type="EMBL" id="GBL77663.1"/>
    </source>
</evidence>
<dbReference type="InterPro" id="IPR028082">
    <property type="entry name" value="Peripla_BP_I"/>
</dbReference>
<evidence type="ECO:0000313" key="7">
    <source>
        <dbReference type="Proteomes" id="UP000499080"/>
    </source>
</evidence>
<comment type="subcellular location">
    <subcellularLocation>
        <location evidence="1">Membrane</location>
    </subcellularLocation>
</comment>
<evidence type="ECO:0000259" key="5">
    <source>
        <dbReference type="Pfam" id="PF01094"/>
    </source>
</evidence>
<keyword evidence="7" id="KW-1185">Reference proteome</keyword>
<name>A0A4Y2ACT0_ARAVE</name>
<reference evidence="6 7" key="1">
    <citation type="journal article" date="2019" name="Sci. Rep.">
        <title>Orb-weaving spider Araneus ventricosus genome elucidates the spidroin gene catalogue.</title>
        <authorList>
            <person name="Kono N."/>
            <person name="Nakamura H."/>
            <person name="Ohtoshi R."/>
            <person name="Moran D.A.P."/>
            <person name="Shinohara A."/>
            <person name="Yoshida Y."/>
            <person name="Fujiwara M."/>
            <person name="Mori M."/>
            <person name="Tomita M."/>
            <person name="Arakawa K."/>
        </authorList>
    </citation>
    <scope>NUCLEOTIDE SEQUENCE [LARGE SCALE GENOMIC DNA]</scope>
</reference>
<proteinExistence type="predicted"/>
<dbReference type="InterPro" id="IPR001828">
    <property type="entry name" value="ANF_lig-bd_rcpt"/>
</dbReference>
<dbReference type="Pfam" id="PF01094">
    <property type="entry name" value="ANF_receptor"/>
    <property type="match status" value="1"/>
</dbReference>
<sequence length="156" mass="17836">MIFSLPGAIFTPGSEEMQTAFNYAISFHNNNDTQARFKVEPVVEVLDSDDSYKIGQTLCSQMERGIFALITPTSDPSYDTFAAYSNMFQMPLVSPAFPQQTSSDRPTHLGVSLRPRYLRAIVDIINYYKWKTIIYLYDSDNGKYSMHGLFKLIKYI</sequence>
<evidence type="ECO:0000256" key="4">
    <source>
        <dbReference type="ARBA" id="ARBA00023136"/>
    </source>
</evidence>
<evidence type="ECO:0000256" key="1">
    <source>
        <dbReference type="ARBA" id="ARBA00004370"/>
    </source>
</evidence>
<keyword evidence="2" id="KW-0812">Transmembrane</keyword>
<dbReference type="GO" id="GO:0016020">
    <property type="term" value="C:membrane"/>
    <property type="evidence" value="ECO:0007669"/>
    <property type="project" value="UniProtKB-SubCell"/>
</dbReference>
<keyword evidence="4" id="KW-0472">Membrane</keyword>
<protein>
    <submittedName>
        <fullName evidence="6">Glutamate receptor 1</fullName>
    </submittedName>
</protein>
<dbReference type="AlphaFoldDB" id="A0A4Y2ACT0"/>
<feature type="domain" description="Receptor ligand binding region" evidence="5">
    <location>
        <begin position="17"/>
        <end position="150"/>
    </location>
</feature>
<dbReference type="SUPFAM" id="SSF53822">
    <property type="entry name" value="Periplasmic binding protein-like I"/>
    <property type="match status" value="1"/>
</dbReference>
<evidence type="ECO:0000256" key="2">
    <source>
        <dbReference type="ARBA" id="ARBA00022692"/>
    </source>
</evidence>
<gene>
    <name evidence="6" type="primary">GluRIA_5</name>
    <name evidence="6" type="ORF">AVEN_152893_1</name>
</gene>
<comment type="caution">
    <text evidence="6">The sequence shown here is derived from an EMBL/GenBank/DDBJ whole genome shotgun (WGS) entry which is preliminary data.</text>
</comment>
<evidence type="ECO:0000256" key="3">
    <source>
        <dbReference type="ARBA" id="ARBA00022989"/>
    </source>
</evidence>
<dbReference type="Proteomes" id="UP000499080">
    <property type="component" value="Unassembled WGS sequence"/>
</dbReference>